<comment type="caution">
    <text evidence="8">The sequence shown here is derived from an EMBL/GenBank/DDBJ whole genome shotgun (WGS) entry which is preliminary data.</text>
</comment>
<dbReference type="EMBL" id="MCFC01000097">
    <property type="protein sequence ID" value="ORY22193.1"/>
    <property type="molecule type" value="Genomic_DNA"/>
</dbReference>
<dbReference type="InterPro" id="IPR036864">
    <property type="entry name" value="Zn2-C6_fun-type_DNA-bd_sf"/>
</dbReference>
<accession>A0A1Y2AHW7</accession>
<evidence type="ECO:0000256" key="1">
    <source>
        <dbReference type="ARBA" id="ARBA00004123"/>
    </source>
</evidence>
<dbReference type="PROSITE" id="PS50048">
    <property type="entry name" value="ZN2_CY6_FUNGAL_2"/>
    <property type="match status" value="1"/>
</dbReference>
<dbReference type="SMART" id="SM00066">
    <property type="entry name" value="GAL4"/>
    <property type="match status" value="1"/>
</dbReference>
<comment type="subcellular location">
    <subcellularLocation>
        <location evidence="1">Nucleus</location>
    </subcellularLocation>
</comment>
<keyword evidence="2" id="KW-0805">Transcription regulation</keyword>
<proteinExistence type="predicted"/>
<dbReference type="OrthoDB" id="2595589at2759"/>
<evidence type="ECO:0000256" key="3">
    <source>
        <dbReference type="ARBA" id="ARBA00023125"/>
    </source>
</evidence>
<dbReference type="GO" id="GO:0005634">
    <property type="term" value="C:nucleus"/>
    <property type="evidence" value="ECO:0007669"/>
    <property type="project" value="UniProtKB-SubCell"/>
</dbReference>
<dbReference type="GO" id="GO:0000981">
    <property type="term" value="F:DNA-binding transcription factor activity, RNA polymerase II-specific"/>
    <property type="evidence" value="ECO:0007669"/>
    <property type="project" value="InterPro"/>
</dbReference>
<dbReference type="SUPFAM" id="SSF57701">
    <property type="entry name" value="Zn2/Cys6 DNA-binding domain"/>
    <property type="match status" value="1"/>
</dbReference>
<dbReference type="Proteomes" id="UP000193986">
    <property type="component" value="Unassembled WGS sequence"/>
</dbReference>
<dbReference type="PANTHER" id="PTHR46910:SF37">
    <property type="entry name" value="ZN(II)2CYS6 TRANSCRIPTION FACTOR (EUROFUNG)"/>
    <property type="match status" value="1"/>
</dbReference>
<reference evidence="8 9" key="1">
    <citation type="submission" date="2016-07" db="EMBL/GenBank/DDBJ databases">
        <title>Pervasive Adenine N6-methylation of Active Genes in Fungi.</title>
        <authorList>
            <consortium name="DOE Joint Genome Institute"/>
            <person name="Mondo S.J."/>
            <person name="Dannebaum R.O."/>
            <person name="Kuo R.C."/>
            <person name="Labutti K."/>
            <person name="Haridas S."/>
            <person name="Kuo A."/>
            <person name="Salamov A."/>
            <person name="Ahrendt S.R."/>
            <person name="Lipzen A."/>
            <person name="Sullivan W."/>
            <person name="Andreopoulos W.B."/>
            <person name="Clum A."/>
            <person name="Lindquist E."/>
            <person name="Daum C."/>
            <person name="Ramamoorthy G.K."/>
            <person name="Gryganskyi A."/>
            <person name="Culley D."/>
            <person name="Magnuson J.K."/>
            <person name="James T.Y."/>
            <person name="O'Malley M.A."/>
            <person name="Stajich J.E."/>
            <person name="Spatafora J.W."/>
            <person name="Visel A."/>
            <person name="Grigoriev I.V."/>
        </authorList>
    </citation>
    <scope>NUCLEOTIDE SEQUENCE [LARGE SCALE GENOMIC DNA]</scope>
    <source>
        <strain evidence="8 9">68-887.2</strain>
    </source>
</reference>
<feature type="region of interest" description="Disordered" evidence="6">
    <location>
        <begin position="1"/>
        <end position="23"/>
    </location>
</feature>
<evidence type="ECO:0000313" key="8">
    <source>
        <dbReference type="EMBL" id="ORY22193.1"/>
    </source>
</evidence>
<evidence type="ECO:0000256" key="4">
    <source>
        <dbReference type="ARBA" id="ARBA00023163"/>
    </source>
</evidence>
<dbReference type="InterPro" id="IPR001138">
    <property type="entry name" value="Zn2Cys6_DnaBD"/>
</dbReference>
<evidence type="ECO:0000259" key="7">
    <source>
        <dbReference type="PROSITE" id="PS50048"/>
    </source>
</evidence>
<dbReference type="GO" id="GO:0008270">
    <property type="term" value="F:zinc ion binding"/>
    <property type="evidence" value="ECO:0007669"/>
    <property type="project" value="InterPro"/>
</dbReference>
<dbReference type="AlphaFoldDB" id="A0A1Y2AHW7"/>
<keyword evidence="3" id="KW-0238">DNA-binding</keyword>
<organism evidence="8 9">
    <name type="scientific">Naematelia encephala</name>
    <dbReference type="NCBI Taxonomy" id="71784"/>
    <lineage>
        <taxon>Eukaryota</taxon>
        <taxon>Fungi</taxon>
        <taxon>Dikarya</taxon>
        <taxon>Basidiomycota</taxon>
        <taxon>Agaricomycotina</taxon>
        <taxon>Tremellomycetes</taxon>
        <taxon>Tremellales</taxon>
        <taxon>Naemateliaceae</taxon>
        <taxon>Naematelia</taxon>
    </lineage>
</organism>
<feature type="region of interest" description="Disordered" evidence="6">
    <location>
        <begin position="65"/>
        <end position="86"/>
    </location>
</feature>
<evidence type="ECO:0000256" key="5">
    <source>
        <dbReference type="ARBA" id="ARBA00023242"/>
    </source>
</evidence>
<protein>
    <recommendedName>
        <fullName evidence="7">Zn(2)-C6 fungal-type domain-containing protein</fullName>
    </recommendedName>
</protein>
<dbReference type="InterPro" id="IPR050987">
    <property type="entry name" value="AtrR-like"/>
</dbReference>
<name>A0A1Y2AHW7_9TREE</name>
<feature type="compositionally biased region" description="Polar residues" evidence="6">
    <location>
        <begin position="1"/>
        <end position="10"/>
    </location>
</feature>
<dbReference type="InParanoid" id="A0A1Y2AHW7"/>
<sequence>MSNENDTTTPEDAGCGIDSHAESSRTHISRASKACENCRIRRIKCEPPYPCKACRLAKLTGCHVRPKARPGRQSRQQDPSKILKGTGYRERTSGLERLDKELEAIFEERTGGPIDLKVVEEHTHPLLDLSSPLPTLPSLDSSASAAIRQFTIYCLPYCSFLTPTRISHLFDRYEAAPLSLSPDQRALVYVCLACGYIRLQYFGEGGRLAKFVPEEERLDVVWYRQAVDALDKWGSATFTSLHALFCMWFYTTLVCKSDATRFVCSWMISQARELGLHQEQTALAVPYSPSDRADLMFVMILYAHYYSVALCGHPPMIKPGEFDTVIFHSSDLQVDDPSSAIVPRRAVVELLLLNTQAHLNLHDEVASNLSIDWLLRIEHNWTAWRRSWIKHGRPVWDPYTGILWDWSVSRLSFSFFLTAVISTHGIT</sequence>
<dbReference type="CDD" id="cd12148">
    <property type="entry name" value="fungal_TF_MHR"/>
    <property type="match status" value="1"/>
</dbReference>
<dbReference type="STRING" id="71784.A0A1Y2AHW7"/>
<evidence type="ECO:0000256" key="2">
    <source>
        <dbReference type="ARBA" id="ARBA00023015"/>
    </source>
</evidence>
<keyword evidence="9" id="KW-1185">Reference proteome</keyword>
<dbReference type="PANTHER" id="PTHR46910">
    <property type="entry name" value="TRANSCRIPTION FACTOR PDR1"/>
    <property type="match status" value="1"/>
</dbReference>
<feature type="domain" description="Zn(2)-C6 fungal-type" evidence="7">
    <location>
        <begin position="34"/>
        <end position="64"/>
    </location>
</feature>
<dbReference type="Gene3D" id="4.10.240.10">
    <property type="entry name" value="Zn(2)-C6 fungal-type DNA-binding domain"/>
    <property type="match status" value="1"/>
</dbReference>
<evidence type="ECO:0000313" key="9">
    <source>
        <dbReference type="Proteomes" id="UP000193986"/>
    </source>
</evidence>
<keyword evidence="5" id="KW-0539">Nucleus</keyword>
<gene>
    <name evidence="8" type="ORF">BCR39DRAFT_391227</name>
</gene>
<dbReference type="CDD" id="cd00067">
    <property type="entry name" value="GAL4"/>
    <property type="match status" value="1"/>
</dbReference>
<keyword evidence="4" id="KW-0804">Transcription</keyword>
<evidence type="ECO:0000256" key="6">
    <source>
        <dbReference type="SAM" id="MobiDB-lite"/>
    </source>
</evidence>
<dbReference type="GO" id="GO:0003677">
    <property type="term" value="F:DNA binding"/>
    <property type="evidence" value="ECO:0007669"/>
    <property type="project" value="UniProtKB-KW"/>
</dbReference>